<dbReference type="InterPro" id="IPR011493">
    <property type="entry name" value="GLUG"/>
</dbReference>
<feature type="domain" description="GLUG" evidence="3">
    <location>
        <begin position="970"/>
        <end position="990"/>
    </location>
</feature>
<dbReference type="RefSeq" id="WP_338005093.1">
    <property type="nucleotide sequence ID" value="NZ_JAOPKA010000014.1"/>
</dbReference>
<dbReference type="InterPro" id="IPR008006">
    <property type="entry name" value="Peptidase_M26_N_dom"/>
</dbReference>
<dbReference type="Proteomes" id="UP001321018">
    <property type="component" value="Unassembled WGS sequence"/>
</dbReference>
<dbReference type="InterPro" id="IPR011050">
    <property type="entry name" value="Pectin_lyase_fold/virulence"/>
</dbReference>
<evidence type="ECO:0000256" key="1">
    <source>
        <dbReference type="SAM" id="MobiDB-lite"/>
    </source>
</evidence>
<dbReference type="GO" id="GO:0008270">
    <property type="term" value="F:zinc ion binding"/>
    <property type="evidence" value="ECO:0007669"/>
    <property type="project" value="InterPro"/>
</dbReference>
<accession>A0AAP2Z2K1</accession>
<name>A0AAP2Z2K1_9EURY</name>
<dbReference type="GO" id="GO:0004222">
    <property type="term" value="F:metalloendopeptidase activity"/>
    <property type="evidence" value="ECO:0007669"/>
    <property type="project" value="InterPro"/>
</dbReference>
<dbReference type="Pfam" id="PF07581">
    <property type="entry name" value="Glug"/>
    <property type="match status" value="3"/>
</dbReference>
<feature type="domain" description="GLUG" evidence="3">
    <location>
        <begin position="886"/>
        <end position="909"/>
    </location>
</feature>
<feature type="compositionally biased region" description="Acidic residues" evidence="1">
    <location>
        <begin position="9"/>
        <end position="18"/>
    </location>
</feature>
<evidence type="ECO:0000313" key="4">
    <source>
        <dbReference type="EMBL" id="MCU4743275.1"/>
    </source>
</evidence>
<dbReference type="SUPFAM" id="SSF51126">
    <property type="entry name" value="Pectin lyase-like"/>
    <property type="match status" value="2"/>
</dbReference>
<dbReference type="EMBL" id="JAOPKA010000014">
    <property type="protein sequence ID" value="MCU4743275.1"/>
    <property type="molecule type" value="Genomic_DNA"/>
</dbReference>
<evidence type="ECO:0008006" key="6">
    <source>
        <dbReference type="Google" id="ProtNLM"/>
    </source>
</evidence>
<feature type="domain" description="Peptidase M26 N-terminal" evidence="2">
    <location>
        <begin position="714"/>
        <end position="825"/>
    </location>
</feature>
<dbReference type="GO" id="GO:0016020">
    <property type="term" value="C:membrane"/>
    <property type="evidence" value="ECO:0007669"/>
    <property type="project" value="InterPro"/>
</dbReference>
<feature type="region of interest" description="Disordered" evidence="1">
    <location>
        <begin position="1048"/>
        <end position="1072"/>
    </location>
</feature>
<comment type="caution">
    <text evidence="4">The sequence shown here is derived from an EMBL/GenBank/DDBJ whole genome shotgun (WGS) entry which is preliminary data.</text>
</comment>
<reference evidence="4" key="1">
    <citation type="submission" date="2022-09" db="EMBL/GenBank/DDBJ databases">
        <title>Enrichment on poylsaccharides allowed isolation of novel metabolic and taxonomic groups of Haloarchaea.</title>
        <authorList>
            <person name="Sorokin D.Y."/>
            <person name="Elcheninov A.G."/>
            <person name="Khizhniak T.V."/>
            <person name="Kolganova T.V."/>
            <person name="Kublanov I.V."/>
        </authorList>
    </citation>
    <scope>NUCLEOTIDE SEQUENCE</scope>
    <source>
        <strain evidence="4">AArc-xg1-1</strain>
    </source>
</reference>
<sequence>MSEHHPQVDDDENQDDDSAISRRGTLGLLGLTGFTAMMGQASATSGGSNRNDRIPWRNWDGNVDANGNNLYNLGGLSMTDSEAIADFEGDGLSIDDGVLTTAGSMVDTVDIDDYGADPTGAEPSDDALEAAIDELADGDTLLITNGEYWFDGSHEIFNDRVTVLGTGSEIRISGVAYGAYSHWLSFGDWTAVNDFGGDTRIAENVTEGQQTIEVEDASPFSVGDDITVSESKHDNEPTLAWGGTTGRGTCPTRAVIRDIDGSRLYLDRGLNYDHDAGNAAVFLLDSVVGGRFVDLHMTDGDGEEESEGFLMCAYARDCQFINCTSERYVGFPFTDIHSLRTKMIDCEAKNPILPDRASSHWEPFQFRGSTDPTVVRPSIDTCRRGIDINAGAKVVTVIDPRIRNAYLHAMSFHSGSGQSVYGAYEVYGGRVEGAAEILHDKYHYGNALGTSPNQSHVKAFGTTFSGSTAAVHTPGQAENLTLEGCTLETNARSAGNVVNADLKNSRLENVDIVARGGNDDVALDLDGAENVSVSGQISGSLRNNVVSVANAENVTLDIDVLDNENDDADDVAIEDSQNVTVSGTLHGAGRSVATSGTVSDIRIVDLDAEANSGPAIGHVGGDGPVSNVWITRCNTGGGTNVDVDFESELESEVAGLWIQNNAVGDISFHGSGADGDKFVSGNLTVEPEESDDDDDGIELDGDGTEADPYVIDNADHLQAIDQDLSAHYVLGSDVDASVTEAWNDGDGFEPLGTFTGSLDGNGHAIEGLYIDLPILSEIGMFSQLGSGATVRNLALEAVNITADQYTGGLAAITRDVEITNVSLTGTVDADRHTGGLVGWHEGHIENADVDATVSSGGQSIGGVLVGNNQGGVISNSTTSGSISGRSEIGGVAGWNDGGSIENCHSDASVDAAHGYGGGLSGIVIRDGTITESSAASEVTGGRSMGGLVGRVYGGLVETSSADGTVTGEFDIGGFVGTNADEVRNCYATASATATDDDGTAAGFAGLIEDDASVSRSYAIGEVSGDETGGLAGANDGTLVDSYWDTETTGVSDAVGSGESGGEGLTTAEMTGEDAETSMSALDFVDIWTITSSYPQLAWQ</sequence>
<feature type="domain" description="GLUG" evidence="3">
    <location>
        <begin position="940"/>
        <end position="966"/>
    </location>
</feature>
<dbReference type="Pfam" id="PF05342">
    <property type="entry name" value="Peptidase_M26_N"/>
    <property type="match status" value="1"/>
</dbReference>
<dbReference type="InterPro" id="IPR012334">
    <property type="entry name" value="Pectin_lyas_fold"/>
</dbReference>
<feature type="region of interest" description="Disordered" evidence="1">
    <location>
        <begin position="1"/>
        <end position="21"/>
    </location>
</feature>
<protein>
    <recommendedName>
        <fullName evidence="6">The GLUG motif-containing protein</fullName>
    </recommendedName>
</protein>
<evidence type="ECO:0000313" key="5">
    <source>
        <dbReference type="Proteomes" id="UP001321018"/>
    </source>
</evidence>
<gene>
    <name evidence="4" type="ORF">OB960_17955</name>
</gene>
<dbReference type="AlphaFoldDB" id="A0AAP2Z2K1"/>
<evidence type="ECO:0000259" key="3">
    <source>
        <dbReference type="Pfam" id="PF07581"/>
    </source>
</evidence>
<dbReference type="Gene3D" id="2.160.20.110">
    <property type="match status" value="2"/>
</dbReference>
<evidence type="ECO:0000259" key="2">
    <source>
        <dbReference type="Pfam" id="PF05342"/>
    </source>
</evidence>
<proteinExistence type="predicted"/>
<dbReference type="Gene3D" id="2.160.20.10">
    <property type="entry name" value="Single-stranded right-handed beta-helix, Pectin lyase-like"/>
    <property type="match status" value="1"/>
</dbReference>
<organism evidence="4 5">
    <name type="scientific">Natronoglomus mannanivorans</name>
    <dbReference type="NCBI Taxonomy" id="2979990"/>
    <lineage>
        <taxon>Archaea</taxon>
        <taxon>Methanobacteriati</taxon>
        <taxon>Methanobacteriota</taxon>
        <taxon>Stenosarchaea group</taxon>
        <taxon>Halobacteria</taxon>
        <taxon>Halobacteriales</taxon>
        <taxon>Natrialbaceae</taxon>
        <taxon>Natronoglomus</taxon>
    </lineage>
</organism>